<name>A0A0G4EA77_VITBC</name>
<dbReference type="OMA" id="NANNHIC"/>
<evidence type="ECO:0000313" key="3">
    <source>
        <dbReference type="Proteomes" id="UP000041254"/>
    </source>
</evidence>
<dbReference type="Pfam" id="PF13855">
    <property type="entry name" value="LRR_8"/>
    <property type="match status" value="1"/>
</dbReference>
<dbReference type="Proteomes" id="UP000041254">
    <property type="component" value="Unassembled WGS sequence"/>
</dbReference>
<dbReference type="SUPFAM" id="SSF52058">
    <property type="entry name" value="L domain-like"/>
    <property type="match status" value="1"/>
</dbReference>
<dbReference type="PhylomeDB" id="A0A0G4EA77"/>
<protein>
    <recommendedName>
        <fullName evidence="4">Leucine-rich repeat-containing N-terminal plant-type domain-containing protein</fullName>
    </recommendedName>
</protein>
<keyword evidence="3" id="KW-1185">Reference proteome</keyword>
<dbReference type="InterPro" id="IPR001611">
    <property type="entry name" value="Leu-rich_rpt"/>
</dbReference>
<gene>
    <name evidence="2" type="ORF">Vbra_4663</name>
</gene>
<dbReference type="InterPro" id="IPR052592">
    <property type="entry name" value="LRR-RLK"/>
</dbReference>
<keyword evidence="1" id="KW-0677">Repeat</keyword>
<dbReference type="VEuPathDB" id="CryptoDB:Vbra_4663"/>
<evidence type="ECO:0000313" key="2">
    <source>
        <dbReference type="EMBL" id="CEL92498.1"/>
    </source>
</evidence>
<dbReference type="InParanoid" id="A0A0G4EA77"/>
<evidence type="ECO:0000256" key="1">
    <source>
        <dbReference type="ARBA" id="ARBA00022737"/>
    </source>
</evidence>
<proteinExistence type="predicted"/>
<dbReference type="EMBL" id="CDMY01000086">
    <property type="protein sequence ID" value="CEL92498.1"/>
    <property type="molecule type" value="Genomic_DNA"/>
</dbReference>
<dbReference type="PANTHER" id="PTHR48054:SF82">
    <property type="entry name" value="LRR RECEPTOR-LIKE SERINE_THREONINE-PROTEIN KINASE FLS2"/>
    <property type="match status" value="1"/>
</dbReference>
<dbReference type="InterPro" id="IPR032675">
    <property type="entry name" value="LRR_dom_sf"/>
</dbReference>
<evidence type="ECO:0008006" key="4">
    <source>
        <dbReference type="Google" id="ProtNLM"/>
    </source>
</evidence>
<dbReference type="AlphaFoldDB" id="A0A0G4EA77"/>
<dbReference type="STRING" id="1169540.A0A0G4EA77"/>
<dbReference type="OrthoDB" id="952609at2759"/>
<dbReference type="Gene3D" id="3.80.10.10">
    <property type="entry name" value="Ribonuclease Inhibitor"/>
    <property type="match status" value="1"/>
</dbReference>
<dbReference type="PANTHER" id="PTHR48054">
    <property type="entry name" value="RECEPTOR KINASE-LIKE PROTEIN XA21"/>
    <property type="match status" value="1"/>
</dbReference>
<reference evidence="2 3" key="1">
    <citation type="submission" date="2014-11" db="EMBL/GenBank/DDBJ databases">
        <authorList>
            <person name="Zhu J."/>
            <person name="Qi W."/>
            <person name="Song R."/>
        </authorList>
    </citation>
    <scope>NUCLEOTIDE SEQUENCE [LARGE SCALE GENOMIC DNA]</scope>
</reference>
<accession>A0A0G4EA77</accession>
<dbReference type="FunFam" id="3.80.10.10:FF:000383">
    <property type="entry name" value="Leucine-rich repeat receptor protein kinase EMS1"/>
    <property type="match status" value="1"/>
</dbReference>
<organism evidence="2 3">
    <name type="scientific">Vitrella brassicaformis (strain CCMP3155)</name>
    <dbReference type="NCBI Taxonomy" id="1169540"/>
    <lineage>
        <taxon>Eukaryota</taxon>
        <taxon>Sar</taxon>
        <taxon>Alveolata</taxon>
        <taxon>Colpodellida</taxon>
        <taxon>Vitrellaceae</taxon>
        <taxon>Vitrella</taxon>
    </lineage>
</organism>
<sequence length="314" mass="35288">MEELERCDSCQEDAAALFEWSYESGLVDDESIFTFETNLCVVPFITCVRLSEALADGGSREGYMITASSRTPHIVWLRDWKPLVFSPSFYRLRHLMCFLADYMPMQGSLSNDIAKLTSLRVIILRGAEDGSMDRFEGPLPATIGELPYLKGLYIERMRSMSGVIPPSVFSLSRLEALHLEDIGFSGSTPLNIGSLQRLRVLRIFNTGWKQSFPASVTFCRNLTDLRLWGNALVGPLPEDLGALSRLEWLDLSDNKLSGELPQSLVQLSRLEWLYLENNRFSGPLPSGLGTNMDYLHILSIHSNNVGKTQLIETQ</sequence>